<evidence type="ECO:0000259" key="2">
    <source>
        <dbReference type="SMART" id="SM01406"/>
    </source>
</evidence>
<feature type="compositionally biased region" description="Low complexity" evidence="1">
    <location>
        <begin position="235"/>
        <end position="249"/>
    </location>
</feature>
<dbReference type="SMART" id="SM01406">
    <property type="entry name" value="PAPA-1"/>
    <property type="match status" value="1"/>
</dbReference>
<feature type="region of interest" description="Disordered" evidence="1">
    <location>
        <begin position="168"/>
        <end position="467"/>
    </location>
</feature>
<dbReference type="PANTHER" id="PTHR21561">
    <property type="entry name" value="INO80 COMPLEX SUBUNIT B"/>
    <property type="match status" value="1"/>
</dbReference>
<dbReference type="AlphaFoldDB" id="A0AAD9ZWC3"/>
<dbReference type="GO" id="GO:0006338">
    <property type="term" value="P:chromatin remodeling"/>
    <property type="evidence" value="ECO:0007669"/>
    <property type="project" value="InterPro"/>
</dbReference>
<feature type="compositionally biased region" description="Polar residues" evidence="1">
    <location>
        <begin position="370"/>
        <end position="383"/>
    </location>
</feature>
<feature type="domain" description="INO80 complex subunit B-like conserved region" evidence="2">
    <location>
        <begin position="415"/>
        <end position="500"/>
    </location>
</feature>
<keyword evidence="4" id="KW-1185">Reference proteome</keyword>
<dbReference type="InterPro" id="IPR007529">
    <property type="entry name" value="Znf_HIT"/>
</dbReference>
<feature type="compositionally biased region" description="Basic and acidic residues" evidence="1">
    <location>
        <begin position="451"/>
        <end position="467"/>
    </location>
</feature>
<dbReference type="InterPro" id="IPR006880">
    <property type="entry name" value="INO80B_C"/>
</dbReference>
<feature type="compositionally biased region" description="Basic and acidic residues" evidence="1">
    <location>
        <begin position="316"/>
        <end position="330"/>
    </location>
</feature>
<feature type="region of interest" description="Disordered" evidence="1">
    <location>
        <begin position="78"/>
        <end position="146"/>
    </location>
</feature>
<reference evidence="3" key="1">
    <citation type="journal article" date="2023" name="Plant J.">
        <title>Genome sequences and population genomics provide insights into the demographic history, inbreeding, and mutation load of two 'living fossil' tree species of Dipteronia.</title>
        <authorList>
            <person name="Feng Y."/>
            <person name="Comes H.P."/>
            <person name="Chen J."/>
            <person name="Zhu S."/>
            <person name="Lu R."/>
            <person name="Zhang X."/>
            <person name="Li P."/>
            <person name="Qiu J."/>
            <person name="Olsen K.M."/>
            <person name="Qiu Y."/>
        </authorList>
    </citation>
    <scope>NUCLEOTIDE SEQUENCE</scope>
    <source>
        <strain evidence="3">NBL</strain>
    </source>
</reference>
<dbReference type="CDD" id="cd23021">
    <property type="entry name" value="zf-HIT_IN80B"/>
    <property type="match status" value="1"/>
</dbReference>
<dbReference type="Pfam" id="PF04795">
    <property type="entry name" value="PAPA-1"/>
    <property type="match status" value="1"/>
</dbReference>
<protein>
    <recommendedName>
        <fullName evidence="2">INO80 complex subunit B-like conserved region domain-containing protein</fullName>
    </recommendedName>
</protein>
<feature type="compositionally biased region" description="Polar residues" evidence="1">
    <location>
        <begin position="303"/>
        <end position="315"/>
    </location>
</feature>
<feature type="compositionally biased region" description="Basic and acidic residues" evidence="1">
    <location>
        <begin position="83"/>
        <end position="96"/>
    </location>
</feature>
<dbReference type="PANTHER" id="PTHR21561:SF25">
    <property type="entry name" value="OS03G0811500 PROTEIN"/>
    <property type="match status" value="1"/>
</dbReference>
<name>A0AAD9ZWC3_9ROSI</name>
<dbReference type="Pfam" id="PF04438">
    <property type="entry name" value="zf-HIT"/>
    <property type="match status" value="1"/>
</dbReference>
<proteinExistence type="predicted"/>
<accession>A0AAD9ZWC3</accession>
<feature type="compositionally biased region" description="Basic residues" evidence="1">
    <location>
        <begin position="16"/>
        <end position="26"/>
    </location>
</feature>
<evidence type="ECO:0000256" key="1">
    <source>
        <dbReference type="SAM" id="MobiDB-lite"/>
    </source>
</evidence>
<comment type="caution">
    <text evidence="3">The sequence shown here is derived from an EMBL/GenBank/DDBJ whole genome shotgun (WGS) entry which is preliminary data.</text>
</comment>
<gene>
    <name evidence="3" type="ORF">Dsin_025601</name>
</gene>
<feature type="compositionally biased region" description="Acidic residues" evidence="1">
    <location>
        <begin position="331"/>
        <end position="346"/>
    </location>
</feature>
<evidence type="ECO:0000313" key="4">
    <source>
        <dbReference type="Proteomes" id="UP001281410"/>
    </source>
</evidence>
<feature type="compositionally biased region" description="Basic and acidic residues" evidence="1">
    <location>
        <begin position="356"/>
        <end position="369"/>
    </location>
</feature>
<dbReference type="InterPro" id="IPR029523">
    <property type="entry name" value="INO80B/Ies2"/>
</dbReference>
<organism evidence="3 4">
    <name type="scientific">Dipteronia sinensis</name>
    <dbReference type="NCBI Taxonomy" id="43782"/>
    <lineage>
        <taxon>Eukaryota</taxon>
        <taxon>Viridiplantae</taxon>
        <taxon>Streptophyta</taxon>
        <taxon>Embryophyta</taxon>
        <taxon>Tracheophyta</taxon>
        <taxon>Spermatophyta</taxon>
        <taxon>Magnoliopsida</taxon>
        <taxon>eudicotyledons</taxon>
        <taxon>Gunneridae</taxon>
        <taxon>Pentapetalae</taxon>
        <taxon>rosids</taxon>
        <taxon>malvids</taxon>
        <taxon>Sapindales</taxon>
        <taxon>Sapindaceae</taxon>
        <taxon>Hippocastanoideae</taxon>
        <taxon>Acereae</taxon>
        <taxon>Dipteronia</taxon>
    </lineage>
</organism>
<dbReference type="GO" id="GO:0031011">
    <property type="term" value="C:Ino80 complex"/>
    <property type="evidence" value="ECO:0007669"/>
    <property type="project" value="InterPro"/>
</dbReference>
<dbReference type="Proteomes" id="UP001281410">
    <property type="component" value="Unassembled WGS sequence"/>
</dbReference>
<sequence length="559" mass="61969">MDEFGAPLFDGINNAVRKKRSQACRRPRPDSQPFVDSRDSTPPSDDVSKVSSDENNGFDIKPRRKEFSVNQYVSGFTSASITEGEKAQKRSKKDDGGFNTFYNNEHGRSGHNNKRSSEGVLTPANWRRNGESQSSRTLGVNIDGLGNENKVKKVKLKVGGFTRTIHANTIANGAPGGGSSMGSQSSDDSRMRHKQNLQADDGDKRGGLQGIPWKDFSRGGFGFGKEDSVMGKGSGKNSSGKQGDQSGPVRKSKRVPKKRVLDGEFDEEDDEIRYLEKLKSSKVSAGYREDDEESGTKHRKFSRVSNLENVGTSKSGIEEKKRSRPDRVSEDTDYEEDEELASDGEVEGNQKKKLKKESVDSLMDNKREMTLTTRQRALQSSKDASAAPGSSLIEFPNGLPPAPSRKKKEKLSDMEQQLKKTEAAQRRRIQVEKANRESEAEAIRKILGQDSSRKKKEDQKKKRQEELAQEKAANALNLASSTVRWVMGPTGTVVTFPKEMGFPSIFDSKPSSYPPPRENCAGPSCANPYRYRDSKSKLPLCSLRCYKAIQGRLQAETTC</sequence>
<evidence type="ECO:0000313" key="3">
    <source>
        <dbReference type="EMBL" id="KAK3194291.1"/>
    </source>
</evidence>
<feature type="region of interest" description="Disordered" evidence="1">
    <location>
        <begin position="15"/>
        <end position="63"/>
    </location>
</feature>
<feature type="compositionally biased region" description="Basic and acidic residues" evidence="1">
    <location>
        <begin position="410"/>
        <end position="444"/>
    </location>
</feature>
<dbReference type="EMBL" id="JANJYJ010000008">
    <property type="protein sequence ID" value="KAK3194291.1"/>
    <property type="molecule type" value="Genomic_DNA"/>
</dbReference>